<dbReference type="Pfam" id="PF07992">
    <property type="entry name" value="Pyr_redox_2"/>
    <property type="match status" value="1"/>
</dbReference>
<dbReference type="PRINTS" id="PR00469">
    <property type="entry name" value="PNDRDTASEII"/>
</dbReference>
<name>A0ABQ7HVC7_9MICR</name>
<accession>A0ABQ7HVC7</accession>
<keyword evidence="5" id="KW-1015">Disulfide bond</keyword>
<comment type="subunit">
    <text evidence="7">Homodimer.</text>
</comment>
<gene>
    <name evidence="10" type="primary">trxB</name>
    <name evidence="10" type="ORF">TCON_2673</name>
</gene>
<keyword evidence="8" id="KW-0521">NADP</keyword>
<keyword evidence="4 7" id="KW-0560">Oxidoreductase</keyword>
<keyword evidence="11" id="KW-1185">Reference proteome</keyword>
<dbReference type="NCBIfam" id="TIGR01292">
    <property type="entry name" value="TRX_reduct"/>
    <property type="match status" value="1"/>
</dbReference>
<dbReference type="InterPro" id="IPR023753">
    <property type="entry name" value="FAD/NAD-binding_dom"/>
</dbReference>
<evidence type="ECO:0000256" key="6">
    <source>
        <dbReference type="ARBA" id="ARBA00023284"/>
    </source>
</evidence>
<evidence type="ECO:0000256" key="4">
    <source>
        <dbReference type="ARBA" id="ARBA00023002"/>
    </source>
</evidence>
<keyword evidence="3 7" id="KW-0274">FAD</keyword>
<dbReference type="EC" id="1.8.1.9" evidence="7"/>
<comment type="caution">
    <text evidence="10">The sequence shown here is derived from an EMBL/GenBank/DDBJ whole genome shotgun (WGS) entry which is preliminary data.</text>
</comment>
<feature type="domain" description="FAD/NAD(P)-binding" evidence="9">
    <location>
        <begin position="5"/>
        <end position="298"/>
    </location>
</feature>
<evidence type="ECO:0000313" key="11">
    <source>
        <dbReference type="Proteomes" id="UP001516464"/>
    </source>
</evidence>
<dbReference type="Proteomes" id="UP001516464">
    <property type="component" value="Unassembled WGS sequence"/>
</dbReference>
<keyword evidence="6 7" id="KW-0676">Redox-active center</keyword>
<dbReference type="SUPFAM" id="SSF51905">
    <property type="entry name" value="FAD/NAD(P)-binding domain"/>
    <property type="match status" value="1"/>
</dbReference>
<dbReference type="InterPro" id="IPR005982">
    <property type="entry name" value="Thioredox_Rdtase"/>
</dbReference>
<dbReference type="PRINTS" id="PR00368">
    <property type="entry name" value="FADPNR"/>
</dbReference>
<evidence type="ECO:0000313" key="10">
    <source>
        <dbReference type="EMBL" id="KAF7676615.1"/>
    </source>
</evidence>
<comment type="cofactor">
    <cofactor evidence="8">
        <name>FAD</name>
        <dbReference type="ChEBI" id="CHEBI:57692"/>
    </cofactor>
    <text evidence="8">Binds 1 FAD per subunit.</text>
</comment>
<comment type="similarity">
    <text evidence="1 7">Belongs to the class-II pyridine nucleotide-disulfide oxidoreductase family.</text>
</comment>
<dbReference type="PROSITE" id="PS00573">
    <property type="entry name" value="PYRIDINE_REDOX_2"/>
    <property type="match status" value="1"/>
</dbReference>
<evidence type="ECO:0000256" key="1">
    <source>
        <dbReference type="ARBA" id="ARBA00009333"/>
    </source>
</evidence>
<evidence type="ECO:0000256" key="7">
    <source>
        <dbReference type="RuleBase" id="RU003880"/>
    </source>
</evidence>
<evidence type="ECO:0000256" key="3">
    <source>
        <dbReference type="ARBA" id="ARBA00022827"/>
    </source>
</evidence>
<reference evidence="10 11" key="1">
    <citation type="submission" date="2019-01" db="EMBL/GenBank/DDBJ databases">
        <title>Genomes sequencing and comparative genomics of infectious freshwater microsporidia, Cucumispora dikerogammari and Thelohania contejeani.</title>
        <authorList>
            <person name="Cormier A."/>
            <person name="Giraud I."/>
            <person name="Wattier R."/>
            <person name="Teixeira M."/>
            <person name="Grandjean F."/>
            <person name="Rigaud T."/>
            <person name="Cordaux R."/>
        </authorList>
    </citation>
    <scope>NUCLEOTIDE SEQUENCE [LARGE SCALE GENOMIC DNA]</scope>
    <source>
        <strain evidence="10">T1</strain>
        <tissue evidence="10">Spores</tissue>
    </source>
</reference>
<dbReference type="InterPro" id="IPR036188">
    <property type="entry name" value="FAD/NAD-bd_sf"/>
</dbReference>
<keyword evidence="2 7" id="KW-0285">Flavoprotein</keyword>
<dbReference type="PANTHER" id="PTHR48105">
    <property type="entry name" value="THIOREDOXIN REDUCTASE 1-RELATED-RELATED"/>
    <property type="match status" value="1"/>
</dbReference>
<dbReference type="InterPro" id="IPR050097">
    <property type="entry name" value="Ferredoxin-NADP_redctase_2"/>
</dbReference>
<evidence type="ECO:0000256" key="8">
    <source>
        <dbReference type="RuleBase" id="RU003881"/>
    </source>
</evidence>
<dbReference type="Gene3D" id="3.50.50.60">
    <property type="entry name" value="FAD/NAD(P)-binding domain"/>
    <property type="match status" value="2"/>
</dbReference>
<organism evidence="10 11">
    <name type="scientific">Astathelohania contejeani</name>
    <dbReference type="NCBI Taxonomy" id="164912"/>
    <lineage>
        <taxon>Eukaryota</taxon>
        <taxon>Fungi</taxon>
        <taxon>Fungi incertae sedis</taxon>
        <taxon>Microsporidia</taxon>
        <taxon>Astathelohaniidae</taxon>
        <taxon>Astathelohania</taxon>
    </lineage>
</organism>
<dbReference type="InterPro" id="IPR008255">
    <property type="entry name" value="Pyr_nucl-diS_OxRdtase_2_AS"/>
</dbReference>
<dbReference type="EMBL" id="SBIQ01000481">
    <property type="protein sequence ID" value="KAF7676615.1"/>
    <property type="molecule type" value="Genomic_DNA"/>
</dbReference>
<evidence type="ECO:0000256" key="5">
    <source>
        <dbReference type="ARBA" id="ARBA00023157"/>
    </source>
</evidence>
<evidence type="ECO:0000256" key="2">
    <source>
        <dbReference type="ARBA" id="ARBA00022630"/>
    </source>
</evidence>
<comment type="catalytic activity">
    <reaction evidence="7">
        <text>[thioredoxin]-dithiol + NADP(+) = [thioredoxin]-disulfide + NADPH + H(+)</text>
        <dbReference type="Rhea" id="RHEA:20345"/>
        <dbReference type="Rhea" id="RHEA-COMP:10698"/>
        <dbReference type="Rhea" id="RHEA-COMP:10700"/>
        <dbReference type="ChEBI" id="CHEBI:15378"/>
        <dbReference type="ChEBI" id="CHEBI:29950"/>
        <dbReference type="ChEBI" id="CHEBI:50058"/>
        <dbReference type="ChEBI" id="CHEBI:57783"/>
        <dbReference type="ChEBI" id="CHEBI:58349"/>
        <dbReference type="EC" id="1.8.1.9"/>
    </reaction>
</comment>
<sequence length="316" mass="34476">MELHNIIIVGSGPAAYTAALYTADLNPILFEGKVIGNNGPGGQLTTTTNVDNYPGFPEGVMGPELMNKMKCQAKNRGVIVLPKTVSKIVKENGTFLVYSDDEEYKTKVVIIASGAQARRLFVPGTNNGEYWQRGISSCAVCDGWAFRDQVVAVIGGGDTAMEETMHLSAIAKKVILIHRRDAFRAKQAFLKLVEGKENVEIMRSFQLKSAEGKDGYLSKINLLNLKTNEIVSLDVDGLFFAVGHDPNTKFLDKEMVKCDDSGYIITDNNMQTSCDGIFACGDVQDKKYRQAVTAAMSGCIAGLNAKKYIEKCCESK</sequence>
<protein>
    <recommendedName>
        <fullName evidence="7">Thioredoxin reductase</fullName>
        <ecNumber evidence="7">1.8.1.9</ecNumber>
    </recommendedName>
</protein>
<proteinExistence type="inferred from homology"/>
<evidence type="ECO:0000259" key="9">
    <source>
        <dbReference type="Pfam" id="PF07992"/>
    </source>
</evidence>